<feature type="binding site" evidence="9">
    <location>
        <position position="104"/>
    </location>
    <ligand>
        <name>L-glutamine</name>
        <dbReference type="ChEBI" id="CHEBI:58359"/>
    </ligand>
</feature>
<dbReference type="Pfam" id="PF13522">
    <property type="entry name" value="GATase_6"/>
    <property type="match status" value="1"/>
</dbReference>
<comment type="caution">
    <text evidence="12">The sequence shown here is derived from an EMBL/GenBank/DDBJ whole genome shotgun (WGS) entry which is preliminary data.</text>
</comment>
<keyword evidence="8" id="KW-0061">Asparagine biosynthesis</keyword>
<dbReference type="InterPro" id="IPR029055">
    <property type="entry name" value="Ntn_hydrolases_N"/>
</dbReference>
<dbReference type="Gene3D" id="3.60.20.10">
    <property type="entry name" value="Glutamine Phosphoribosylpyrophosphate, subunit 1, domain 1"/>
    <property type="match status" value="1"/>
</dbReference>
<dbReference type="NCBIfam" id="TIGR01536">
    <property type="entry name" value="asn_synth_AEB"/>
    <property type="match status" value="1"/>
</dbReference>
<dbReference type="GO" id="GO:0006529">
    <property type="term" value="P:asparagine biosynthetic process"/>
    <property type="evidence" value="ECO:0007669"/>
    <property type="project" value="UniProtKB-KW"/>
</dbReference>
<dbReference type="GO" id="GO:0004066">
    <property type="term" value="F:asparagine synthase (glutamine-hydrolyzing) activity"/>
    <property type="evidence" value="ECO:0007669"/>
    <property type="project" value="UniProtKB-EC"/>
</dbReference>
<evidence type="ECO:0000256" key="10">
    <source>
        <dbReference type="PIRSR" id="PIRSR001589-3"/>
    </source>
</evidence>
<dbReference type="Proteomes" id="UP000467322">
    <property type="component" value="Unassembled WGS sequence"/>
</dbReference>
<organism evidence="12 13">
    <name type="scientific">Maritimibacter harenae</name>
    <dbReference type="NCBI Taxonomy" id="2606218"/>
    <lineage>
        <taxon>Bacteria</taxon>
        <taxon>Pseudomonadati</taxon>
        <taxon>Pseudomonadota</taxon>
        <taxon>Alphaproteobacteria</taxon>
        <taxon>Rhodobacterales</taxon>
        <taxon>Roseobacteraceae</taxon>
        <taxon>Maritimibacter</taxon>
    </lineage>
</organism>
<dbReference type="PANTHER" id="PTHR43284:SF1">
    <property type="entry name" value="ASPARAGINE SYNTHETASE"/>
    <property type="match status" value="1"/>
</dbReference>
<dbReference type="PANTHER" id="PTHR43284">
    <property type="entry name" value="ASPARAGINE SYNTHETASE (GLUTAMINE-HYDROLYZING)"/>
    <property type="match status" value="1"/>
</dbReference>
<dbReference type="CDD" id="cd00712">
    <property type="entry name" value="AsnB"/>
    <property type="match status" value="1"/>
</dbReference>
<accession>A0A845M9W1</accession>
<comment type="similarity">
    <text evidence="2">Belongs to the asparagine synthetase family.</text>
</comment>
<dbReference type="AlphaFoldDB" id="A0A845M9W1"/>
<feature type="site" description="Important for beta-aspartyl-AMP intermediate formation" evidence="10">
    <location>
        <position position="376"/>
    </location>
</feature>
<proteinExistence type="inferred from homology"/>
<feature type="active site" description="For GATase activity" evidence="8">
    <location>
        <position position="2"/>
    </location>
</feature>
<dbReference type="InterPro" id="IPR051786">
    <property type="entry name" value="ASN_synthetase/amidase"/>
</dbReference>
<gene>
    <name evidence="12" type="primary">asnB</name>
    <name evidence="12" type="ORF">GQE99_12450</name>
</gene>
<keyword evidence="8" id="KW-0028">Amino-acid biosynthesis</keyword>
<dbReference type="GO" id="GO:0005524">
    <property type="term" value="F:ATP binding"/>
    <property type="evidence" value="ECO:0007669"/>
    <property type="project" value="UniProtKB-KW"/>
</dbReference>
<evidence type="ECO:0000256" key="5">
    <source>
        <dbReference type="ARBA" id="ARBA00022840"/>
    </source>
</evidence>
<dbReference type="SUPFAM" id="SSF52402">
    <property type="entry name" value="Adenine nucleotide alpha hydrolases-like"/>
    <property type="match status" value="1"/>
</dbReference>
<dbReference type="SUPFAM" id="SSF56235">
    <property type="entry name" value="N-terminal nucleophile aminohydrolases (Ntn hydrolases)"/>
    <property type="match status" value="1"/>
</dbReference>
<evidence type="ECO:0000256" key="2">
    <source>
        <dbReference type="ARBA" id="ARBA00005752"/>
    </source>
</evidence>
<evidence type="ECO:0000256" key="8">
    <source>
        <dbReference type="PIRSR" id="PIRSR001589-1"/>
    </source>
</evidence>
<comment type="catalytic activity">
    <reaction evidence="7">
        <text>L-aspartate + L-glutamine + ATP + H2O = L-asparagine + L-glutamate + AMP + diphosphate + H(+)</text>
        <dbReference type="Rhea" id="RHEA:12228"/>
        <dbReference type="ChEBI" id="CHEBI:15377"/>
        <dbReference type="ChEBI" id="CHEBI:15378"/>
        <dbReference type="ChEBI" id="CHEBI:29985"/>
        <dbReference type="ChEBI" id="CHEBI:29991"/>
        <dbReference type="ChEBI" id="CHEBI:30616"/>
        <dbReference type="ChEBI" id="CHEBI:33019"/>
        <dbReference type="ChEBI" id="CHEBI:58048"/>
        <dbReference type="ChEBI" id="CHEBI:58359"/>
        <dbReference type="ChEBI" id="CHEBI:456215"/>
        <dbReference type="EC" id="6.3.5.4"/>
    </reaction>
</comment>
<evidence type="ECO:0000256" key="3">
    <source>
        <dbReference type="ARBA" id="ARBA00012737"/>
    </source>
</evidence>
<evidence type="ECO:0000256" key="1">
    <source>
        <dbReference type="ARBA" id="ARBA00005187"/>
    </source>
</evidence>
<evidence type="ECO:0000256" key="7">
    <source>
        <dbReference type="ARBA" id="ARBA00048741"/>
    </source>
</evidence>
<evidence type="ECO:0000313" key="13">
    <source>
        <dbReference type="Proteomes" id="UP000467322"/>
    </source>
</evidence>
<name>A0A845M9W1_9RHOB</name>
<dbReference type="EC" id="6.3.5.4" evidence="3"/>
<dbReference type="Pfam" id="PF00733">
    <property type="entry name" value="Asn_synthase"/>
    <property type="match status" value="1"/>
</dbReference>
<dbReference type="InterPro" id="IPR014729">
    <property type="entry name" value="Rossmann-like_a/b/a_fold"/>
</dbReference>
<dbReference type="InterPro" id="IPR017932">
    <property type="entry name" value="GATase_2_dom"/>
</dbReference>
<sequence>MCGICGLLSSGPEPSLEGTARIMADSLNHRGPDAVGVWADPEAGVAMGHRRLSIIDLSPAGAQPMMSPCGRYVIAFNGEIYNHLALRDELETIGAAPAWKGSSDTETLLAAATHWGLREALQRSNGMFALAFWDRHAQQLHLARDRMGEKPLYLARLPDGFWAFGSELKALLAVPSFEARLCRDSVSSYLAYGYVPETQCIFQNVRKVQPGHVTSLSLVDAMDTTLPFETFSDLLDAGLASRLSNNAKSLDHLESTLGQVVEEQMLSDVPLGCFLSGGVDSSLIAALMQSRSVQPVRTFAIGFNEARFNEAPHAAAVAQHLGTDHTEFILSEQDALDVIPDLPKIYDEPFADSSQIPTVLLCREARKAVTVALTGDGGDEVFGGYNRHVIGPKLLSRIQRMPRGFRRSTGRIVSAFGSAVTAEDGWPRRMASRMRLPITALDKATKLAPHLGDINDLSALYQHFTRSIYDPENLMREARGANFTVPPFPVEGAEWMMAMDSATYLPGDILVKVDRAAMAASLETRAPFLDARVVAAAWGLPLEMKIADGKGKQVLRSLLDRHVPRDLIERPKQGFSIPLDRWLRGDLRGWADKRLSDGELLDLAGLEPALVRELWARHRNASSNNGTKLWTILMLLDWLAHYRHYLADGMIAGNQAAAC</sequence>
<dbReference type="InterPro" id="IPR006426">
    <property type="entry name" value="Asn_synth_AEB"/>
</dbReference>
<keyword evidence="13" id="KW-1185">Reference proteome</keyword>
<dbReference type="CDD" id="cd01991">
    <property type="entry name" value="Asn_synthase_B_C"/>
    <property type="match status" value="1"/>
</dbReference>
<feature type="domain" description="Glutamine amidotransferase type-2" evidence="11">
    <location>
        <begin position="2"/>
        <end position="219"/>
    </location>
</feature>
<evidence type="ECO:0000256" key="4">
    <source>
        <dbReference type="ARBA" id="ARBA00022741"/>
    </source>
</evidence>
<dbReference type="Gene3D" id="3.40.50.620">
    <property type="entry name" value="HUPs"/>
    <property type="match status" value="1"/>
</dbReference>
<dbReference type="PROSITE" id="PS51278">
    <property type="entry name" value="GATASE_TYPE_2"/>
    <property type="match status" value="1"/>
</dbReference>
<evidence type="ECO:0000259" key="11">
    <source>
        <dbReference type="PROSITE" id="PS51278"/>
    </source>
</evidence>
<keyword evidence="5 9" id="KW-0067">ATP-binding</keyword>
<dbReference type="GO" id="GO:0005829">
    <property type="term" value="C:cytosol"/>
    <property type="evidence" value="ECO:0007669"/>
    <property type="project" value="TreeGrafter"/>
</dbReference>
<protein>
    <recommendedName>
        <fullName evidence="3">asparagine synthase (glutamine-hydrolyzing)</fullName>
        <ecNumber evidence="3">6.3.5.4</ecNumber>
    </recommendedName>
</protein>
<evidence type="ECO:0000256" key="6">
    <source>
        <dbReference type="ARBA" id="ARBA00022962"/>
    </source>
</evidence>
<dbReference type="InterPro" id="IPR001962">
    <property type="entry name" value="Asn_synthase"/>
</dbReference>
<evidence type="ECO:0000313" key="12">
    <source>
        <dbReference type="EMBL" id="MZR13824.1"/>
    </source>
</evidence>
<keyword evidence="12" id="KW-0436">Ligase</keyword>
<reference evidence="12 13" key="1">
    <citation type="submission" date="2019-12" db="EMBL/GenBank/DDBJ databases">
        <title>Maritimibacter sp. nov. sp. isolated from sea sand.</title>
        <authorList>
            <person name="Kim J."/>
            <person name="Jeong S.E."/>
            <person name="Jung H.S."/>
            <person name="Jeon C.O."/>
        </authorList>
    </citation>
    <scope>NUCLEOTIDE SEQUENCE [LARGE SCALE GENOMIC DNA]</scope>
    <source>
        <strain evidence="12 13">DP07</strain>
    </source>
</reference>
<keyword evidence="4 9" id="KW-0547">Nucleotide-binding</keyword>
<dbReference type="RefSeq" id="WP_161351961.1">
    <property type="nucleotide sequence ID" value="NZ_WTUX01000017.1"/>
</dbReference>
<feature type="binding site" evidence="9">
    <location>
        <position position="301"/>
    </location>
    <ligand>
        <name>ATP</name>
        <dbReference type="ChEBI" id="CHEBI:30616"/>
    </ligand>
</feature>
<dbReference type="PIRSF" id="PIRSF001589">
    <property type="entry name" value="Asn_synthetase_glu-h"/>
    <property type="match status" value="1"/>
</dbReference>
<evidence type="ECO:0000256" key="9">
    <source>
        <dbReference type="PIRSR" id="PIRSR001589-2"/>
    </source>
</evidence>
<dbReference type="InterPro" id="IPR033738">
    <property type="entry name" value="AsnB_N"/>
</dbReference>
<keyword evidence="6 8" id="KW-0315">Glutamine amidotransferase</keyword>
<dbReference type="EMBL" id="WTUX01000017">
    <property type="protein sequence ID" value="MZR13824.1"/>
    <property type="molecule type" value="Genomic_DNA"/>
</dbReference>
<comment type="pathway">
    <text evidence="1">Amino-acid biosynthesis; L-asparagine biosynthesis; L-asparagine from L-aspartate (L-Gln route): step 1/1.</text>
</comment>